<accession>A0AA36GK76</accession>
<evidence type="ECO:0000313" key="1">
    <source>
        <dbReference type="EMBL" id="CAJ0590980.1"/>
    </source>
</evidence>
<dbReference type="AlphaFoldDB" id="A0AA36GK76"/>
<name>A0AA36GK76_CYLNA</name>
<dbReference type="Proteomes" id="UP001176961">
    <property type="component" value="Unassembled WGS sequence"/>
</dbReference>
<organism evidence="1 2">
    <name type="scientific">Cylicocyclus nassatus</name>
    <name type="common">Nematode worm</name>
    <dbReference type="NCBI Taxonomy" id="53992"/>
    <lineage>
        <taxon>Eukaryota</taxon>
        <taxon>Metazoa</taxon>
        <taxon>Ecdysozoa</taxon>
        <taxon>Nematoda</taxon>
        <taxon>Chromadorea</taxon>
        <taxon>Rhabditida</taxon>
        <taxon>Rhabditina</taxon>
        <taxon>Rhabditomorpha</taxon>
        <taxon>Strongyloidea</taxon>
        <taxon>Strongylidae</taxon>
        <taxon>Cylicocyclus</taxon>
    </lineage>
</organism>
<sequence length="99" mass="11395">MSMIGEELTYFAPGLFYQWIIGPAVHVSVHHITVNVLEFLIPGKFFVRSNDHPQRLFGPFHAEPTGDLLPARGDCLVFQNFGWVCDFFYLNECVRHIIN</sequence>
<comment type="caution">
    <text evidence="1">The sequence shown here is derived from an EMBL/GenBank/DDBJ whole genome shotgun (WGS) entry which is preliminary data.</text>
</comment>
<keyword evidence="2" id="KW-1185">Reference proteome</keyword>
<proteinExistence type="predicted"/>
<protein>
    <submittedName>
        <fullName evidence="1">Uncharacterized protein</fullName>
    </submittedName>
</protein>
<gene>
    <name evidence="1" type="ORF">CYNAS_LOCUS2963</name>
</gene>
<reference evidence="1" key="1">
    <citation type="submission" date="2023-07" db="EMBL/GenBank/DDBJ databases">
        <authorList>
            <consortium name="CYATHOMIX"/>
        </authorList>
    </citation>
    <scope>NUCLEOTIDE SEQUENCE</scope>
    <source>
        <strain evidence="1">N/A</strain>
    </source>
</reference>
<evidence type="ECO:0000313" key="2">
    <source>
        <dbReference type="Proteomes" id="UP001176961"/>
    </source>
</evidence>
<dbReference type="EMBL" id="CATQJL010000001">
    <property type="protein sequence ID" value="CAJ0590980.1"/>
    <property type="molecule type" value="Genomic_DNA"/>
</dbReference>